<dbReference type="Gene3D" id="3.20.20.70">
    <property type="entry name" value="Aldolase class I"/>
    <property type="match status" value="1"/>
</dbReference>
<dbReference type="InterPro" id="IPR031337">
    <property type="entry name" value="KDPG/KHG_AS_1"/>
</dbReference>
<keyword evidence="8" id="KW-0119">Carbohydrate metabolism</keyword>
<dbReference type="PROSITE" id="PS00159">
    <property type="entry name" value="ALDOLASE_KDPG_KHG_1"/>
    <property type="match status" value="1"/>
</dbReference>
<dbReference type="InterPro" id="IPR031338">
    <property type="entry name" value="KDPG/KHG_AS_2"/>
</dbReference>
<evidence type="ECO:0000256" key="4">
    <source>
        <dbReference type="ARBA" id="ARBA00011233"/>
    </source>
</evidence>
<dbReference type="AlphaFoldDB" id="A0A1Y1RTF4"/>
<dbReference type="CDD" id="cd00452">
    <property type="entry name" value="KDPG_aldolase"/>
    <property type="match status" value="1"/>
</dbReference>
<comment type="similarity">
    <text evidence="3">Belongs to the KHG/KDPG aldolase family.</text>
</comment>
<accession>A0A1Y1RTF4</accession>
<evidence type="ECO:0000256" key="7">
    <source>
        <dbReference type="ARBA" id="ARBA00023270"/>
    </source>
</evidence>
<dbReference type="PANTHER" id="PTHR30246">
    <property type="entry name" value="2-KETO-3-DEOXY-6-PHOSPHOGLUCONATE ALDOLASE"/>
    <property type="match status" value="1"/>
</dbReference>
<dbReference type="OrthoDB" id="9802667at2"/>
<sequence>MIQTLKKIKVVPVVKIEDAKQAVPLGKALIAGGLPCAEITFRTSAAAEAIGLLTKEVPELLVGAGTVLTPEQADAAKKAGAKFMVSPGFNPRVVDHCLAMDMPIFAGINNPTGIEMALERGLPAVKFFPAEASGGLAMLKAMAAPYGDILFMPTGGVNAKNIGTYLAFPRVLACGGSWMVPSDLISAGEFDKITALTKEAVEAVAGL</sequence>
<evidence type="ECO:0000256" key="2">
    <source>
        <dbReference type="ARBA" id="ARBA00004736"/>
    </source>
</evidence>
<dbReference type="NCBIfam" id="NF004325">
    <property type="entry name" value="PRK05718.1"/>
    <property type="match status" value="1"/>
</dbReference>
<comment type="subunit">
    <text evidence="4">Homotrimer.</text>
</comment>
<reference evidence="9 10" key="1">
    <citation type="submission" date="2017-03" db="EMBL/GenBank/DDBJ databases">
        <title>Draft Genome sequence of Marispirochaeta sp. strain JC444.</title>
        <authorList>
            <person name="Shivani Y."/>
            <person name="Subhash Y."/>
            <person name="Sasikala C."/>
            <person name="Ramana C."/>
        </authorList>
    </citation>
    <scope>NUCLEOTIDE SEQUENCE [LARGE SCALE GENOMIC DNA]</scope>
    <source>
        <strain evidence="9 10">JC444</strain>
    </source>
</reference>
<comment type="caution">
    <text evidence="9">The sequence shown here is derived from an EMBL/GenBank/DDBJ whole genome shotgun (WGS) entry which is preliminary data.</text>
</comment>
<evidence type="ECO:0000256" key="5">
    <source>
        <dbReference type="ARBA" id="ARBA00013063"/>
    </source>
</evidence>
<dbReference type="PANTHER" id="PTHR30246:SF1">
    <property type="entry name" value="2-DEHYDRO-3-DEOXY-6-PHOSPHOGALACTONATE ALDOLASE-RELATED"/>
    <property type="match status" value="1"/>
</dbReference>
<keyword evidence="10" id="KW-1185">Reference proteome</keyword>
<dbReference type="NCBIfam" id="TIGR01182">
    <property type="entry name" value="eda"/>
    <property type="match status" value="1"/>
</dbReference>
<proteinExistence type="inferred from homology"/>
<comment type="pathway">
    <text evidence="2">Carbohydrate acid metabolism; 2-dehydro-3-deoxy-D-gluconate degradation; D-glyceraldehyde 3-phosphate and pyruvate from 2-dehydro-3-deoxy-D-gluconate: step 2/2.</text>
</comment>
<dbReference type="PROSITE" id="PS00160">
    <property type="entry name" value="ALDOLASE_KDPG_KHG_2"/>
    <property type="match status" value="1"/>
</dbReference>
<dbReference type="Proteomes" id="UP000192343">
    <property type="component" value="Unassembled WGS sequence"/>
</dbReference>
<organism evidence="9 10">
    <name type="scientific">Marispirochaeta aestuarii</name>
    <dbReference type="NCBI Taxonomy" id="1963862"/>
    <lineage>
        <taxon>Bacteria</taxon>
        <taxon>Pseudomonadati</taxon>
        <taxon>Spirochaetota</taxon>
        <taxon>Spirochaetia</taxon>
        <taxon>Spirochaetales</taxon>
        <taxon>Spirochaetaceae</taxon>
        <taxon>Marispirochaeta</taxon>
    </lineage>
</organism>
<gene>
    <name evidence="9" type="ORF">B4O97_17830</name>
</gene>
<evidence type="ECO:0000256" key="6">
    <source>
        <dbReference type="ARBA" id="ARBA00023239"/>
    </source>
</evidence>
<dbReference type="EC" id="4.1.2.14" evidence="5"/>
<dbReference type="STRING" id="1963862.B4O97_17830"/>
<dbReference type="InterPro" id="IPR000887">
    <property type="entry name" value="Aldlse_KDPG_KHG"/>
</dbReference>
<dbReference type="EMBL" id="MWQY01000029">
    <property type="protein sequence ID" value="ORC30713.1"/>
    <property type="molecule type" value="Genomic_DNA"/>
</dbReference>
<keyword evidence="7" id="KW-0704">Schiff base</keyword>
<evidence type="ECO:0000256" key="3">
    <source>
        <dbReference type="ARBA" id="ARBA00006906"/>
    </source>
</evidence>
<protein>
    <recommendedName>
        <fullName evidence="5">2-dehydro-3-deoxy-phosphogluconate aldolase</fullName>
        <ecNumber evidence="5">4.1.2.14</ecNumber>
    </recommendedName>
</protein>
<evidence type="ECO:0000256" key="1">
    <source>
        <dbReference type="ARBA" id="ARBA00000654"/>
    </source>
</evidence>
<name>A0A1Y1RTF4_9SPIO</name>
<dbReference type="GO" id="GO:0008675">
    <property type="term" value="F:2-dehydro-3-deoxy-phosphogluconate aldolase activity"/>
    <property type="evidence" value="ECO:0007669"/>
    <property type="project" value="UniProtKB-EC"/>
</dbReference>
<dbReference type="Pfam" id="PF01081">
    <property type="entry name" value="Aldolase"/>
    <property type="match status" value="1"/>
</dbReference>
<evidence type="ECO:0000313" key="10">
    <source>
        <dbReference type="Proteomes" id="UP000192343"/>
    </source>
</evidence>
<dbReference type="SUPFAM" id="SSF51569">
    <property type="entry name" value="Aldolase"/>
    <property type="match status" value="1"/>
</dbReference>
<keyword evidence="6" id="KW-0456">Lyase</keyword>
<comment type="catalytic activity">
    <reaction evidence="1">
        <text>2-dehydro-3-deoxy-6-phospho-D-gluconate = D-glyceraldehyde 3-phosphate + pyruvate</text>
        <dbReference type="Rhea" id="RHEA:17089"/>
        <dbReference type="ChEBI" id="CHEBI:15361"/>
        <dbReference type="ChEBI" id="CHEBI:57569"/>
        <dbReference type="ChEBI" id="CHEBI:59776"/>
        <dbReference type="EC" id="4.1.2.14"/>
    </reaction>
</comment>
<dbReference type="InterPro" id="IPR013785">
    <property type="entry name" value="Aldolase_TIM"/>
</dbReference>
<evidence type="ECO:0000313" key="9">
    <source>
        <dbReference type="EMBL" id="ORC30713.1"/>
    </source>
</evidence>
<evidence type="ECO:0000256" key="8">
    <source>
        <dbReference type="ARBA" id="ARBA00023277"/>
    </source>
</evidence>